<evidence type="ECO:0000259" key="4">
    <source>
        <dbReference type="Pfam" id="PF17853"/>
    </source>
</evidence>
<accession>S5UNY7</accession>
<evidence type="ECO:0000313" key="6">
    <source>
        <dbReference type="Proteomes" id="UP000015423"/>
    </source>
</evidence>
<dbReference type="KEGG" id="sci:B446_03295"/>
<evidence type="ECO:0000313" key="5">
    <source>
        <dbReference type="EMBL" id="AGS67491.1"/>
    </source>
</evidence>
<feature type="domain" description="PucR C-terminal helix-turn-helix" evidence="2">
    <location>
        <begin position="324"/>
        <end position="381"/>
    </location>
</feature>
<dbReference type="PATRIC" id="fig|1214242.5.peg.678"/>
<dbReference type="InterPro" id="IPR025751">
    <property type="entry name" value="RsbRD_N_dom"/>
</dbReference>
<name>S5UNY7_STRC3</name>
<reference evidence="5 6" key="2">
    <citation type="journal article" date="2013" name="J. Biotechnol.">
        <title>Complete genome sequence of the kirromycin producer Streptomyces collinus Tu 365 consisting of a linear chromosome and two linear plasmids.</title>
        <authorList>
            <person name="Ruckert C."/>
            <person name="Szczepanowski R."/>
            <person name="Albersmeier A."/>
            <person name="Goesmann A."/>
            <person name="Iftime D."/>
            <person name="Musiol E.M."/>
            <person name="Blin K."/>
            <person name="Wohlleben W."/>
            <person name="Puhler A."/>
            <person name="Kalinowski J."/>
            <person name="Weber T."/>
        </authorList>
    </citation>
    <scope>NUCLEOTIDE SEQUENCE [LARGE SCALE GENOMIC DNA]</scope>
    <source>
        <strain evidence="6">DSM 40733 / Tue 365</strain>
    </source>
</reference>
<evidence type="ECO:0000256" key="1">
    <source>
        <dbReference type="ARBA" id="ARBA00006754"/>
    </source>
</evidence>
<evidence type="ECO:0000259" key="3">
    <source>
        <dbReference type="Pfam" id="PF14361"/>
    </source>
</evidence>
<dbReference type="AlphaFoldDB" id="S5UNY7"/>
<dbReference type="PANTHER" id="PTHR33744">
    <property type="entry name" value="CARBOHYDRATE DIACID REGULATOR"/>
    <property type="match status" value="1"/>
</dbReference>
<dbReference type="STRING" id="1214242.B446_03295"/>
<dbReference type="InterPro" id="IPR025736">
    <property type="entry name" value="PucR_C-HTH_dom"/>
</dbReference>
<feature type="domain" description="CdaR GGDEF-like" evidence="4">
    <location>
        <begin position="166"/>
        <end position="273"/>
    </location>
</feature>
<dbReference type="Gene3D" id="1.10.10.2840">
    <property type="entry name" value="PucR C-terminal helix-turn-helix domain"/>
    <property type="match status" value="1"/>
</dbReference>
<dbReference type="Pfam" id="PF13556">
    <property type="entry name" value="HTH_30"/>
    <property type="match status" value="1"/>
</dbReference>
<sequence>MSLSEVSAALRARLPELGERMAVRIRAEVEAYADESLIPFVSLRESCTANADQLLGRFALDAEPDVGPAERTGRLRAEQGVPLADTLHAYRIGFGYLWERMVDEARRHPEVTDAHLVAGSSEIWAQFGRYAEAVAAAYREASAELALQREARRSALVEALFTGALADRTTLWETARQLGLPERGPYAVVAAAVPDPGGEPLPGIEGALRQAGVPSAWRLLPDAQLGLLSLTHPDSESLIGRALRRGSARVGVSPRFDSLRDTPQALRFARLALAGLPGEGPGVARFDDSPLAMLVAAAPAEAARLVETVLGPVLELPAPERARLLHTLGHWFTHGGVATETASGLFIHPNTVRYRLRRVEKLTGRSLSDPADLADLGAALHTLRLVPRPAGRREQRSPR</sequence>
<dbReference type="InterPro" id="IPR051448">
    <property type="entry name" value="CdaR-like_regulators"/>
</dbReference>
<evidence type="ECO:0000259" key="2">
    <source>
        <dbReference type="Pfam" id="PF13556"/>
    </source>
</evidence>
<dbReference type="eggNOG" id="COG2508">
    <property type="taxonomic scope" value="Bacteria"/>
</dbReference>
<dbReference type="Pfam" id="PF17853">
    <property type="entry name" value="GGDEF_2"/>
    <property type="match status" value="1"/>
</dbReference>
<dbReference type="PANTHER" id="PTHR33744:SF1">
    <property type="entry name" value="DNA-BINDING TRANSCRIPTIONAL ACTIVATOR ADER"/>
    <property type="match status" value="1"/>
</dbReference>
<proteinExistence type="inferred from homology"/>
<protein>
    <recommendedName>
        <fullName evidence="7">PucR family transcriptional regulator</fullName>
    </recommendedName>
</protein>
<dbReference type="Proteomes" id="UP000015423">
    <property type="component" value="Chromosome"/>
</dbReference>
<comment type="similarity">
    <text evidence="1">Belongs to the CdaR family.</text>
</comment>
<evidence type="ECO:0008006" key="7">
    <source>
        <dbReference type="Google" id="ProtNLM"/>
    </source>
</evidence>
<gene>
    <name evidence="5" type="ORF">B446_03295</name>
</gene>
<dbReference type="Pfam" id="PF14361">
    <property type="entry name" value="RsbRD_N"/>
    <property type="match status" value="1"/>
</dbReference>
<dbReference type="InterPro" id="IPR042070">
    <property type="entry name" value="PucR_C-HTH_sf"/>
</dbReference>
<keyword evidence="6" id="KW-1185">Reference proteome</keyword>
<organism evidence="5 6">
    <name type="scientific">Streptomyces collinus (strain DSM 40733 / Tue 365)</name>
    <dbReference type="NCBI Taxonomy" id="1214242"/>
    <lineage>
        <taxon>Bacteria</taxon>
        <taxon>Bacillati</taxon>
        <taxon>Actinomycetota</taxon>
        <taxon>Actinomycetes</taxon>
        <taxon>Kitasatosporales</taxon>
        <taxon>Streptomycetaceae</taxon>
        <taxon>Streptomyces</taxon>
    </lineage>
</organism>
<reference evidence="6" key="1">
    <citation type="submission" date="2012-10" db="EMBL/GenBank/DDBJ databases">
        <title>The complete genome sequence of Streptomyces collinus Tu 365.</title>
        <authorList>
            <person name="Ruckert C."/>
            <person name="Szczepanowski R."/>
            <person name="Goesmann A."/>
            <person name="Pross E.K."/>
            <person name="Musiol E.M."/>
            <person name="Blin K."/>
            <person name="Wohlleben W."/>
            <person name="Puhler A."/>
            <person name="Weber T."/>
            <person name="Kalinowski J."/>
        </authorList>
    </citation>
    <scope>NUCLEOTIDE SEQUENCE [LARGE SCALE GENOMIC DNA]</scope>
    <source>
        <strain evidence="6">DSM 40733 / Tue 365</strain>
    </source>
</reference>
<dbReference type="EMBL" id="CP006259">
    <property type="protein sequence ID" value="AGS67491.1"/>
    <property type="molecule type" value="Genomic_DNA"/>
</dbReference>
<dbReference type="RefSeq" id="WP_020937975.1">
    <property type="nucleotide sequence ID" value="NC_021985.1"/>
</dbReference>
<dbReference type="InterPro" id="IPR041522">
    <property type="entry name" value="CdaR_GGDEF"/>
</dbReference>
<feature type="domain" description="RsbT co-antagonist protein RsbRD N-terminal" evidence="3">
    <location>
        <begin position="15"/>
        <end position="153"/>
    </location>
</feature>
<dbReference type="HOGENOM" id="CLU_041278_0_0_11"/>